<feature type="region of interest" description="Disordered" evidence="4">
    <location>
        <begin position="1"/>
        <end position="30"/>
    </location>
</feature>
<keyword evidence="1 3" id="KW-0853">WD repeat</keyword>
<keyword evidence="2" id="KW-0677">Repeat</keyword>
<dbReference type="RefSeq" id="XP_003173476.1">
    <property type="nucleotide sequence ID" value="XM_003173428.1"/>
</dbReference>
<gene>
    <name evidence="5" type="ORF">MGYG_03653</name>
</gene>
<dbReference type="Pfam" id="PF00400">
    <property type="entry name" value="WD40"/>
    <property type="match status" value="5"/>
</dbReference>
<dbReference type="FunFam" id="2.130.10.10:FF:000643">
    <property type="entry name" value="60S ribosome biogenesis protein Sqt1"/>
    <property type="match status" value="1"/>
</dbReference>
<protein>
    <submittedName>
        <fullName evidence="5">Ribosome assembly protein SQT1</fullName>
    </submittedName>
</protein>
<dbReference type="eggNOG" id="KOG0296">
    <property type="taxonomic scope" value="Eukaryota"/>
</dbReference>
<feature type="repeat" description="WD" evidence="3">
    <location>
        <begin position="125"/>
        <end position="158"/>
    </location>
</feature>
<sequence>MPEHQQQQDPMDEDRGEHMEEEFIDEADAEEIVQVDDDHPMEDEDEELLLENDSSAHFDKHTDSIFCIAQHPIHPEIIVTGSGDDTAYIFDSSQTAAEKPLLPKSYETTPQQKKERESLPAIAHLDGHKDSVNAVCFTAPNGEYAVTAGLDGKLRAWKDTSENLAGRAWQFLAESQEVEEINWIATCPSNKSGDNEQTKNVVAIGASDGSVWVYRVDASEEAAEPLTIVATYFQHTAPCTAGAWTPDGQLLATVSEEGSFYVYDVFGAAAAAGVTASAGTQSVVALTVQDQRFAVEGGLYSVAISPSGSFAVVGGAEGHIKVVGLPRLTDTSAKSKAKGKGGAGASGGAGAGTLLASLQAQSDGIESLSFSSPPLNLLAAGSVDGSIALFDVAHRFAVRRHIRGAHEETAVVKVEFVHCETNTASAGTSSGRPWLLTSVGMDGVVRRWDTRGGTVAAGHGLLKEWRGHVGVSENEEGEQSGGILGFIQGDKEGGRIVTAGDDGIALVFEE</sequence>
<evidence type="ECO:0000256" key="2">
    <source>
        <dbReference type="ARBA" id="ARBA00022737"/>
    </source>
</evidence>
<dbReference type="PANTHER" id="PTHR19857:SF8">
    <property type="entry name" value="ANGIO-ASSOCIATED MIGRATORY CELL PROTEIN"/>
    <property type="match status" value="1"/>
</dbReference>
<evidence type="ECO:0000256" key="3">
    <source>
        <dbReference type="PROSITE-ProRule" id="PRU00221"/>
    </source>
</evidence>
<dbReference type="InterPro" id="IPR051179">
    <property type="entry name" value="WD_repeat_multifunction"/>
</dbReference>
<dbReference type="InParanoid" id="E4UT33"/>
<dbReference type="FunCoup" id="E4UT33">
    <property type="interactions" value="612"/>
</dbReference>
<dbReference type="OrthoDB" id="10261640at2759"/>
<evidence type="ECO:0000313" key="5">
    <source>
        <dbReference type="EMBL" id="EFR00646.1"/>
    </source>
</evidence>
<dbReference type="GeneID" id="10028755"/>
<evidence type="ECO:0000256" key="1">
    <source>
        <dbReference type="ARBA" id="ARBA00022574"/>
    </source>
</evidence>
<name>E4UT33_ARTGP</name>
<evidence type="ECO:0000313" key="6">
    <source>
        <dbReference type="Proteomes" id="UP000002669"/>
    </source>
</evidence>
<dbReference type="PANTHER" id="PTHR19857">
    <property type="entry name" value="MITOCHONDRIAL DIVISION PROTEIN 1-RELATED"/>
    <property type="match status" value="1"/>
</dbReference>
<dbReference type="HOGENOM" id="CLU_000288_57_9_1"/>
<dbReference type="InterPro" id="IPR036322">
    <property type="entry name" value="WD40_repeat_dom_sf"/>
</dbReference>
<dbReference type="Proteomes" id="UP000002669">
    <property type="component" value="Unassembled WGS sequence"/>
</dbReference>
<dbReference type="EMBL" id="DS989824">
    <property type="protein sequence ID" value="EFR00646.1"/>
    <property type="molecule type" value="Genomic_DNA"/>
</dbReference>
<dbReference type="InterPro" id="IPR001680">
    <property type="entry name" value="WD40_rpt"/>
</dbReference>
<dbReference type="SMART" id="SM00320">
    <property type="entry name" value="WD40"/>
    <property type="match status" value="8"/>
</dbReference>
<dbReference type="STRING" id="535722.E4UT33"/>
<dbReference type="PROSITE" id="PS50294">
    <property type="entry name" value="WD_REPEATS_REGION"/>
    <property type="match status" value="1"/>
</dbReference>
<dbReference type="OMA" id="SIWDYSK"/>
<evidence type="ECO:0000256" key="4">
    <source>
        <dbReference type="SAM" id="MobiDB-lite"/>
    </source>
</evidence>
<dbReference type="SUPFAM" id="SSF50978">
    <property type="entry name" value="WD40 repeat-like"/>
    <property type="match status" value="1"/>
</dbReference>
<reference evidence="6" key="1">
    <citation type="journal article" date="2012" name="MBio">
        <title>Comparative genome analysis of Trichophyton rubrum and related dermatophytes reveals candidate genes involved in infection.</title>
        <authorList>
            <person name="Martinez D.A."/>
            <person name="Oliver B.G."/>
            <person name="Graeser Y."/>
            <person name="Goldberg J.M."/>
            <person name="Li W."/>
            <person name="Martinez-Rossi N.M."/>
            <person name="Monod M."/>
            <person name="Shelest E."/>
            <person name="Barton R.C."/>
            <person name="Birch E."/>
            <person name="Brakhage A.A."/>
            <person name="Chen Z."/>
            <person name="Gurr S.J."/>
            <person name="Heiman D."/>
            <person name="Heitman J."/>
            <person name="Kosti I."/>
            <person name="Rossi A."/>
            <person name="Saif S."/>
            <person name="Samalova M."/>
            <person name="Saunders C.W."/>
            <person name="Shea T."/>
            <person name="Summerbell R.C."/>
            <person name="Xu J."/>
            <person name="Young S."/>
            <person name="Zeng Q."/>
            <person name="Birren B.W."/>
            <person name="Cuomo C.A."/>
            <person name="White T.C."/>
        </authorList>
    </citation>
    <scope>NUCLEOTIDE SEQUENCE [LARGE SCALE GENOMIC DNA]</scope>
    <source>
        <strain evidence="6">ATCC MYA-4604 / CBS 118893</strain>
    </source>
</reference>
<feature type="compositionally biased region" description="Acidic residues" evidence="4">
    <location>
        <begin position="19"/>
        <end position="30"/>
    </location>
</feature>
<dbReference type="InterPro" id="IPR015943">
    <property type="entry name" value="WD40/YVTN_repeat-like_dom_sf"/>
</dbReference>
<dbReference type="AlphaFoldDB" id="E4UT33"/>
<dbReference type="PROSITE" id="PS50082">
    <property type="entry name" value="WD_REPEATS_2"/>
    <property type="match status" value="1"/>
</dbReference>
<accession>E4UT33</accession>
<proteinExistence type="predicted"/>
<dbReference type="VEuPathDB" id="FungiDB:MGYG_03653"/>
<organism evidence="6">
    <name type="scientific">Arthroderma gypseum (strain ATCC MYA-4604 / CBS 118893)</name>
    <name type="common">Microsporum gypseum</name>
    <dbReference type="NCBI Taxonomy" id="535722"/>
    <lineage>
        <taxon>Eukaryota</taxon>
        <taxon>Fungi</taxon>
        <taxon>Dikarya</taxon>
        <taxon>Ascomycota</taxon>
        <taxon>Pezizomycotina</taxon>
        <taxon>Eurotiomycetes</taxon>
        <taxon>Eurotiomycetidae</taxon>
        <taxon>Onygenales</taxon>
        <taxon>Arthrodermataceae</taxon>
        <taxon>Nannizzia</taxon>
    </lineage>
</organism>
<keyword evidence="6" id="KW-1185">Reference proteome</keyword>
<dbReference type="Gene3D" id="2.130.10.10">
    <property type="entry name" value="YVTN repeat-like/Quinoprotein amine dehydrogenase"/>
    <property type="match status" value="1"/>
</dbReference>